<dbReference type="InterPro" id="IPR003096">
    <property type="entry name" value="SM22_calponin"/>
</dbReference>
<dbReference type="Pfam" id="PF00307">
    <property type="entry name" value="CH"/>
    <property type="match status" value="1"/>
</dbReference>
<dbReference type="Gene3D" id="1.10.418.10">
    <property type="entry name" value="Calponin-like domain"/>
    <property type="match status" value="1"/>
</dbReference>
<evidence type="ECO:0000313" key="3">
    <source>
        <dbReference type="EMBL" id="CAI5438311.1"/>
    </source>
</evidence>
<dbReference type="InterPro" id="IPR036872">
    <property type="entry name" value="CH_dom_sf"/>
</dbReference>
<protein>
    <recommendedName>
        <fullName evidence="2">Calponin-homology (CH) domain-containing protein</fullName>
    </recommendedName>
</protein>
<feature type="domain" description="Calponin-homology (CH)" evidence="2">
    <location>
        <begin position="30"/>
        <end position="138"/>
    </location>
</feature>
<dbReference type="PROSITE" id="PS50021">
    <property type="entry name" value="CH"/>
    <property type="match status" value="1"/>
</dbReference>
<comment type="similarity">
    <text evidence="1">Belongs to the calponin family.</text>
</comment>
<dbReference type="GO" id="GO:0015629">
    <property type="term" value="C:actin cytoskeleton"/>
    <property type="evidence" value="ECO:0007669"/>
    <property type="project" value="TreeGrafter"/>
</dbReference>
<dbReference type="SMART" id="SM00033">
    <property type="entry name" value="CH"/>
    <property type="match status" value="1"/>
</dbReference>
<proteinExistence type="inferred from homology"/>
<reference evidence="3" key="1">
    <citation type="submission" date="2022-11" db="EMBL/GenBank/DDBJ databases">
        <authorList>
            <person name="Kikuchi T."/>
        </authorList>
    </citation>
    <scope>NUCLEOTIDE SEQUENCE</scope>
    <source>
        <strain evidence="3">PS1010</strain>
    </source>
</reference>
<dbReference type="InterPro" id="IPR050606">
    <property type="entry name" value="Calponin-like"/>
</dbReference>
<dbReference type="FunFam" id="1.10.418.10:FF:000075">
    <property type="entry name" value="Transgelin"/>
    <property type="match status" value="1"/>
</dbReference>
<dbReference type="PANTHER" id="PTHR47385:SF14">
    <property type="entry name" value="TRANSGELIN"/>
    <property type="match status" value="1"/>
</dbReference>
<dbReference type="EMBL" id="CANHGI010000001">
    <property type="protein sequence ID" value="CAI5438311.1"/>
    <property type="molecule type" value="Genomic_DNA"/>
</dbReference>
<organism evidence="3 4">
    <name type="scientific">Caenorhabditis angaria</name>
    <dbReference type="NCBI Taxonomy" id="860376"/>
    <lineage>
        <taxon>Eukaryota</taxon>
        <taxon>Metazoa</taxon>
        <taxon>Ecdysozoa</taxon>
        <taxon>Nematoda</taxon>
        <taxon>Chromadorea</taxon>
        <taxon>Rhabditida</taxon>
        <taxon>Rhabditina</taxon>
        <taxon>Rhabditomorpha</taxon>
        <taxon>Rhabditoidea</taxon>
        <taxon>Rhabditidae</taxon>
        <taxon>Peloderinae</taxon>
        <taxon>Caenorhabditis</taxon>
    </lineage>
</organism>
<name>A0A9P1I3Y4_9PELO</name>
<dbReference type="AlphaFoldDB" id="A0A9P1I3Y4"/>
<dbReference type="PANTHER" id="PTHR47385">
    <property type="entry name" value="CALPONIN"/>
    <property type="match status" value="1"/>
</dbReference>
<gene>
    <name evidence="3" type="ORF">CAMP_LOCUS948</name>
</gene>
<dbReference type="PRINTS" id="PR00888">
    <property type="entry name" value="SM22CALPONIN"/>
</dbReference>
<comment type="caution">
    <text evidence="3">The sequence shown here is derived from an EMBL/GenBank/DDBJ whole genome shotgun (WGS) entry which is preliminary data.</text>
</comment>
<dbReference type="InterPro" id="IPR000557">
    <property type="entry name" value="Calponin_repeat"/>
</dbReference>
<dbReference type="SUPFAM" id="SSF47576">
    <property type="entry name" value="Calponin-homology domain, CH-domain"/>
    <property type="match status" value="1"/>
</dbReference>
<evidence type="ECO:0000256" key="1">
    <source>
        <dbReference type="ARBA" id="ARBA00009631"/>
    </source>
</evidence>
<evidence type="ECO:0000313" key="4">
    <source>
        <dbReference type="Proteomes" id="UP001152747"/>
    </source>
</evidence>
<dbReference type="Proteomes" id="UP001152747">
    <property type="component" value="Unassembled WGS sequence"/>
</dbReference>
<keyword evidence="4" id="KW-1185">Reference proteome</keyword>
<dbReference type="GO" id="GO:0051015">
    <property type="term" value="F:actin filament binding"/>
    <property type="evidence" value="ECO:0007669"/>
    <property type="project" value="TreeGrafter"/>
</dbReference>
<dbReference type="GO" id="GO:0007015">
    <property type="term" value="P:actin filament organization"/>
    <property type="evidence" value="ECO:0007669"/>
    <property type="project" value="TreeGrafter"/>
</dbReference>
<accession>A0A9P1I3Y4</accession>
<sequence>MSATFGSSDRAEKSGVALEAQQKVHDKYDTELAADILKWVQSVTGQAINTSGDANNFIELFRDGSLLCTLANSLKSGSVKKINTSAMAFKKMENISFFLQFAEQFVHKTELFQTVDLYEGQDPNAVLICLASLARKSAKNFGHEGLGPKEAEAEKREWSEEQLKAGQNVIGLQMGSNKGANASGMNFGNTRHM</sequence>
<dbReference type="InterPro" id="IPR001715">
    <property type="entry name" value="CH_dom"/>
</dbReference>
<dbReference type="Pfam" id="PF00402">
    <property type="entry name" value="Calponin"/>
    <property type="match status" value="1"/>
</dbReference>
<dbReference type="PROSITE" id="PS51122">
    <property type="entry name" value="CALPONIN_2"/>
    <property type="match status" value="1"/>
</dbReference>
<evidence type="ECO:0000259" key="2">
    <source>
        <dbReference type="PROSITE" id="PS50021"/>
    </source>
</evidence>
<dbReference type="OrthoDB" id="21595at2759"/>